<keyword evidence="1" id="KW-0378">Hydrolase</keyword>
<evidence type="ECO:0000256" key="4">
    <source>
        <dbReference type="ARBA" id="ARBA00038381"/>
    </source>
</evidence>
<evidence type="ECO:0000256" key="6">
    <source>
        <dbReference type="ARBA" id="ARBA00040062"/>
    </source>
</evidence>
<comment type="catalytic activity">
    <reaction evidence="3">
        <text>a long-chain fatty acyl-CoA + H2O = a long-chain fatty acid + CoA + H(+)</text>
        <dbReference type="Rhea" id="RHEA:67680"/>
        <dbReference type="ChEBI" id="CHEBI:15377"/>
        <dbReference type="ChEBI" id="CHEBI:15378"/>
        <dbReference type="ChEBI" id="CHEBI:57287"/>
        <dbReference type="ChEBI" id="CHEBI:57560"/>
        <dbReference type="ChEBI" id="CHEBI:83139"/>
    </reaction>
</comment>
<evidence type="ECO:0000256" key="2">
    <source>
        <dbReference type="ARBA" id="ARBA00035880"/>
    </source>
</evidence>
<name>A0ABS7JEL8_9SPHN</name>
<dbReference type="EC" id="3.1.2.20" evidence="5"/>
<dbReference type="Pfam" id="PF03061">
    <property type="entry name" value="4HBT"/>
    <property type="match status" value="1"/>
</dbReference>
<evidence type="ECO:0000256" key="7">
    <source>
        <dbReference type="ARBA" id="ARBA00048062"/>
    </source>
</evidence>
<comment type="catalytic activity">
    <reaction evidence="7">
        <text>a medium-chain fatty acyl-CoA + H2O = a medium-chain fatty acid + CoA + H(+)</text>
        <dbReference type="Rhea" id="RHEA:68184"/>
        <dbReference type="ChEBI" id="CHEBI:15377"/>
        <dbReference type="ChEBI" id="CHEBI:15378"/>
        <dbReference type="ChEBI" id="CHEBI:57287"/>
        <dbReference type="ChEBI" id="CHEBI:59558"/>
        <dbReference type="ChEBI" id="CHEBI:90546"/>
    </reaction>
</comment>
<comment type="catalytic activity">
    <reaction evidence="2">
        <text>a fatty acyl-CoA + H2O = a fatty acid + CoA + H(+)</text>
        <dbReference type="Rhea" id="RHEA:16781"/>
        <dbReference type="ChEBI" id="CHEBI:15377"/>
        <dbReference type="ChEBI" id="CHEBI:15378"/>
        <dbReference type="ChEBI" id="CHEBI:28868"/>
        <dbReference type="ChEBI" id="CHEBI:57287"/>
        <dbReference type="ChEBI" id="CHEBI:77636"/>
        <dbReference type="EC" id="3.1.2.20"/>
    </reaction>
</comment>
<evidence type="ECO:0000259" key="8">
    <source>
        <dbReference type="Pfam" id="PF03061"/>
    </source>
</evidence>
<dbReference type="PANTHER" id="PTHR43240">
    <property type="entry name" value="1,4-DIHYDROXY-2-NAPHTHOYL-COA THIOESTERASE 1"/>
    <property type="match status" value="1"/>
</dbReference>
<gene>
    <name evidence="9" type="ORF">K3174_16475</name>
</gene>
<evidence type="ECO:0000313" key="9">
    <source>
        <dbReference type="EMBL" id="MBX7484123.1"/>
    </source>
</evidence>
<accession>A0ABS7JEL8</accession>
<evidence type="ECO:0000313" key="10">
    <source>
        <dbReference type="Proteomes" id="UP000755104"/>
    </source>
</evidence>
<dbReference type="RefSeq" id="WP_221560533.1">
    <property type="nucleotide sequence ID" value="NZ_JAIGNO010000021.1"/>
</dbReference>
<evidence type="ECO:0000256" key="5">
    <source>
        <dbReference type="ARBA" id="ARBA00038894"/>
    </source>
</evidence>
<dbReference type="EMBL" id="JAIGNO010000021">
    <property type="protein sequence ID" value="MBX7484123.1"/>
    <property type="molecule type" value="Genomic_DNA"/>
</dbReference>
<dbReference type="CDD" id="cd03443">
    <property type="entry name" value="PaaI_thioesterase"/>
    <property type="match status" value="1"/>
</dbReference>
<dbReference type="Proteomes" id="UP000755104">
    <property type="component" value="Unassembled WGS sequence"/>
</dbReference>
<dbReference type="PANTHER" id="PTHR43240:SF20">
    <property type="entry name" value="MEDIUM_LONG-CHAIN ACYL-COA THIOESTERASE YIGI"/>
    <property type="match status" value="1"/>
</dbReference>
<proteinExistence type="inferred from homology"/>
<evidence type="ECO:0000256" key="1">
    <source>
        <dbReference type="ARBA" id="ARBA00022801"/>
    </source>
</evidence>
<reference evidence="9 10" key="1">
    <citation type="submission" date="2021-08" db="EMBL/GenBank/DDBJ databases">
        <title>Comparative Genomics Analysis of the Genus Qipengyuania Reveals Extensive Genetic Diversity and Metabolic Versatility, Including the Description of Fifteen Novel Species.</title>
        <authorList>
            <person name="Liu Y."/>
        </authorList>
    </citation>
    <scope>NUCLEOTIDE SEQUENCE [LARGE SCALE GENOMIC DNA]</scope>
    <source>
        <strain evidence="9 10">6D47A</strain>
    </source>
</reference>
<keyword evidence="10" id="KW-1185">Reference proteome</keyword>
<sequence>MKADSDPVPPGFERHFRKSPVTDPWEPLFVRQDGGTFSLGLRIAAAHSNARGLLHGGVISALADNAMGLACVMQMERSSALTVSLSVDFLSIGRIGQWLEVRAVPAKLGRTLAFADARIEADREMIAKAAATFRIVEVASKAT</sequence>
<dbReference type="NCBIfam" id="TIGR00369">
    <property type="entry name" value="unchar_dom_1"/>
    <property type="match status" value="1"/>
</dbReference>
<dbReference type="SUPFAM" id="SSF54637">
    <property type="entry name" value="Thioesterase/thiol ester dehydrase-isomerase"/>
    <property type="match status" value="1"/>
</dbReference>
<comment type="caution">
    <text evidence="9">The sequence shown here is derived from an EMBL/GenBank/DDBJ whole genome shotgun (WGS) entry which is preliminary data.</text>
</comment>
<feature type="domain" description="Thioesterase" evidence="8">
    <location>
        <begin position="52"/>
        <end position="124"/>
    </location>
</feature>
<dbReference type="InterPro" id="IPR006683">
    <property type="entry name" value="Thioestr_dom"/>
</dbReference>
<comment type="similarity">
    <text evidence="4">Belongs to the YigI thioesterase family.</text>
</comment>
<dbReference type="Gene3D" id="3.10.129.10">
    <property type="entry name" value="Hotdog Thioesterase"/>
    <property type="match status" value="1"/>
</dbReference>
<evidence type="ECO:0000256" key="3">
    <source>
        <dbReference type="ARBA" id="ARBA00036002"/>
    </source>
</evidence>
<organism evidence="9 10">
    <name type="scientific">Qipengyuania qiaonensis</name>
    <dbReference type="NCBI Taxonomy" id="2867240"/>
    <lineage>
        <taxon>Bacteria</taxon>
        <taxon>Pseudomonadati</taxon>
        <taxon>Pseudomonadota</taxon>
        <taxon>Alphaproteobacteria</taxon>
        <taxon>Sphingomonadales</taxon>
        <taxon>Erythrobacteraceae</taxon>
        <taxon>Qipengyuania</taxon>
    </lineage>
</organism>
<protein>
    <recommendedName>
        <fullName evidence="6">Medium/long-chain acyl-CoA thioesterase YigI</fullName>
        <ecNumber evidence="5">3.1.2.20</ecNumber>
    </recommendedName>
</protein>
<dbReference type="InterPro" id="IPR003736">
    <property type="entry name" value="PAAI_dom"/>
</dbReference>
<dbReference type="InterPro" id="IPR029069">
    <property type="entry name" value="HotDog_dom_sf"/>
</dbReference>